<feature type="domain" description="STAS" evidence="3">
    <location>
        <begin position="26"/>
        <end position="125"/>
    </location>
</feature>
<comment type="similarity">
    <text evidence="1 2">Belongs to the anti-sigma-factor antagonist family.</text>
</comment>
<dbReference type="CDD" id="cd07043">
    <property type="entry name" value="STAS_anti-anti-sigma_factors"/>
    <property type="match status" value="1"/>
</dbReference>
<comment type="caution">
    <text evidence="4">The sequence shown here is derived from an EMBL/GenBank/DDBJ whole genome shotgun (WGS) entry which is preliminary data.</text>
</comment>
<evidence type="ECO:0000256" key="1">
    <source>
        <dbReference type="ARBA" id="ARBA00009013"/>
    </source>
</evidence>
<dbReference type="PANTHER" id="PTHR33495:SF2">
    <property type="entry name" value="ANTI-SIGMA FACTOR ANTAGONIST TM_1081-RELATED"/>
    <property type="match status" value="1"/>
</dbReference>
<dbReference type="GO" id="GO:0043856">
    <property type="term" value="F:anti-sigma factor antagonist activity"/>
    <property type="evidence" value="ECO:0007669"/>
    <property type="project" value="InterPro"/>
</dbReference>
<dbReference type="Proteomes" id="UP000093925">
    <property type="component" value="Unassembled WGS sequence"/>
</dbReference>
<dbReference type="EMBL" id="LZLM01000062">
    <property type="protein sequence ID" value="OBJ86143.1"/>
    <property type="molecule type" value="Genomic_DNA"/>
</dbReference>
<dbReference type="Gene3D" id="3.30.750.24">
    <property type="entry name" value="STAS domain"/>
    <property type="match status" value="1"/>
</dbReference>
<accession>A0A1A3KP46</accession>
<dbReference type="PROSITE" id="PS50801">
    <property type="entry name" value="STAS"/>
    <property type="match status" value="1"/>
</dbReference>
<reference evidence="4 5" key="1">
    <citation type="submission" date="2016-06" db="EMBL/GenBank/DDBJ databases">
        <authorList>
            <person name="Kjaerup R.B."/>
            <person name="Dalgaard T.S."/>
            <person name="Juul-Madsen H.R."/>
        </authorList>
    </citation>
    <scope>NUCLEOTIDE SEQUENCE [LARGE SCALE GENOMIC DNA]</scope>
    <source>
        <strain evidence="4 5">1276495.2</strain>
    </source>
</reference>
<evidence type="ECO:0000313" key="5">
    <source>
        <dbReference type="Proteomes" id="UP000093925"/>
    </source>
</evidence>
<evidence type="ECO:0000256" key="2">
    <source>
        <dbReference type="RuleBase" id="RU003749"/>
    </source>
</evidence>
<dbReference type="InterPro" id="IPR003658">
    <property type="entry name" value="Anti-sigma_ant"/>
</dbReference>
<dbReference type="InterPro" id="IPR002645">
    <property type="entry name" value="STAS_dom"/>
</dbReference>
<gene>
    <name evidence="4" type="ORF">A5640_11210</name>
</gene>
<dbReference type="AlphaFoldDB" id="A0A1A3KP46"/>
<dbReference type="SUPFAM" id="SSF52091">
    <property type="entry name" value="SpoIIaa-like"/>
    <property type="match status" value="1"/>
</dbReference>
<protein>
    <recommendedName>
        <fullName evidence="2">Anti-sigma factor antagonist</fullName>
    </recommendedName>
</protein>
<sequence>MTECLAAACNDAHPFRISVVRWGLALVLRVGGELDANNITNWQRLLHEAASAAAPGLLVIDTDQLDFMGTCGFAALVDLSTQCHSRDIALCLVSTAPAIERIIAACQWRDALPIYPDIDAALDAHHQLNIAELTS</sequence>
<name>A0A1A3KP46_MYCAS</name>
<dbReference type="NCBIfam" id="TIGR00377">
    <property type="entry name" value="ant_ant_sig"/>
    <property type="match status" value="1"/>
</dbReference>
<evidence type="ECO:0000313" key="4">
    <source>
        <dbReference type="EMBL" id="OBJ86143.1"/>
    </source>
</evidence>
<dbReference type="Pfam" id="PF01740">
    <property type="entry name" value="STAS"/>
    <property type="match status" value="1"/>
</dbReference>
<dbReference type="PANTHER" id="PTHR33495">
    <property type="entry name" value="ANTI-SIGMA FACTOR ANTAGONIST TM_1081-RELATED-RELATED"/>
    <property type="match status" value="1"/>
</dbReference>
<dbReference type="InterPro" id="IPR036513">
    <property type="entry name" value="STAS_dom_sf"/>
</dbReference>
<proteinExistence type="inferred from homology"/>
<organism evidence="4 5">
    <name type="scientific">Mycobacterium asiaticum</name>
    <dbReference type="NCBI Taxonomy" id="1790"/>
    <lineage>
        <taxon>Bacteria</taxon>
        <taxon>Bacillati</taxon>
        <taxon>Actinomycetota</taxon>
        <taxon>Actinomycetes</taxon>
        <taxon>Mycobacteriales</taxon>
        <taxon>Mycobacteriaceae</taxon>
        <taxon>Mycobacterium</taxon>
    </lineage>
</organism>
<evidence type="ECO:0000259" key="3">
    <source>
        <dbReference type="PROSITE" id="PS50801"/>
    </source>
</evidence>